<proteinExistence type="predicted"/>
<accession>A0A915KTD4</accession>
<keyword evidence="2" id="KW-1185">Reference proteome</keyword>
<evidence type="ECO:0000313" key="3">
    <source>
        <dbReference type="WBParaSite" id="nRc.2.0.1.t40878-RA"/>
    </source>
</evidence>
<feature type="transmembrane region" description="Helical" evidence="1">
    <location>
        <begin position="57"/>
        <end position="78"/>
    </location>
</feature>
<keyword evidence="1" id="KW-0812">Transmembrane</keyword>
<evidence type="ECO:0000313" key="2">
    <source>
        <dbReference type="Proteomes" id="UP000887565"/>
    </source>
</evidence>
<dbReference type="AlphaFoldDB" id="A0A915KTD4"/>
<dbReference type="WBParaSite" id="nRc.2.0.1.t40878-RA">
    <property type="protein sequence ID" value="nRc.2.0.1.t40878-RA"/>
    <property type="gene ID" value="nRc.2.0.1.g40878"/>
</dbReference>
<sequence>MLLNIVREKQVKRVGEMYGNEPPISDTLSTYVFHLMSSAFACSSHQSVYFTLSLNFWAIHFGHYLFFSLILIGEKLIVKREFRGFKMLPWYQVSLLALSQFFVSSTTCLIHDNGSNGALYAQRVSDFAVTLVIIFVGKNFVDPKIGVPPRFRLLLRGFTR</sequence>
<keyword evidence="1" id="KW-0472">Membrane</keyword>
<keyword evidence="1" id="KW-1133">Transmembrane helix</keyword>
<evidence type="ECO:0000256" key="1">
    <source>
        <dbReference type="SAM" id="Phobius"/>
    </source>
</evidence>
<reference evidence="3" key="1">
    <citation type="submission" date="2022-11" db="UniProtKB">
        <authorList>
            <consortium name="WormBaseParasite"/>
        </authorList>
    </citation>
    <scope>IDENTIFICATION</scope>
</reference>
<organism evidence="2 3">
    <name type="scientific">Romanomermis culicivorax</name>
    <name type="common">Nematode worm</name>
    <dbReference type="NCBI Taxonomy" id="13658"/>
    <lineage>
        <taxon>Eukaryota</taxon>
        <taxon>Metazoa</taxon>
        <taxon>Ecdysozoa</taxon>
        <taxon>Nematoda</taxon>
        <taxon>Enoplea</taxon>
        <taxon>Dorylaimia</taxon>
        <taxon>Mermithida</taxon>
        <taxon>Mermithoidea</taxon>
        <taxon>Mermithidae</taxon>
        <taxon>Romanomermis</taxon>
    </lineage>
</organism>
<dbReference type="Proteomes" id="UP000887565">
    <property type="component" value="Unplaced"/>
</dbReference>
<name>A0A915KTD4_ROMCU</name>
<protein>
    <submittedName>
        <fullName evidence="3">Uncharacterized protein</fullName>
    </submittedName>
</protein>